<proteinExistence type="predicted"/>
<evidence type="ECO:0000313" key="2">
    <source>
        <dbReference type="Proteomes" id="UP000531561"/>
    </source>
</evidence>
<name>A0A8H6AG43_9HELO</name>
<dbReference type="Proteomes" id="UP000531561">
    <property type="component" value="Unassembled WGS sequence"/>
</dbReference>
<keyword evidence="2" id="KW-1185">Reference proteome</keyword>
<dbReference type="EMBL" id="JABFCT010000028">
    <property type="protein sequence ID" value="KAF5867566.1"/>
    <property type="molecule type" value="Genomic_DNA"/>
</dbReference>
<evidence type="ECO:0000313" key="1">
    <source>
        <dbReference type="EMBL" id="KAF5867566.1"/>
    </source>
</evidence>
<accession>A0A8H6AG43</accession>
<protein>
    <submittedName>
        <fullName evidence="1">Uncharacterized protein</fullName>
    </submittedName>
</protein>
<dbReference type="RefSeq" id="XP_037186515.1">
    <property type="nucleotide sequence ID" value="XM_037340872.1"/>
</dbReference>
<dbReference type="GeneID" id="59264564"/>
<sequence>MARLLVNRSGIQKTFGDEDLAILENQVMAIKDPIREIRIGGMLLDRSRRANKLNELDFIMVAH</sequence>
<reference evidence="1 2" key="1">
    <citation type="journal article" date="2020" name="Phytopathology">
        <title>A high-quality genome resource of Botrytis fragariae, a new and rapidly spreading fungal pathogen causing strawberry gray mold in the U.S.A.</title>
        <authorList>
            <person name="Wu Y."/>
            <person name="Saski C.A."/>
            <person name="Schnabel G."/>
            <person name="Xiao S."/>
            <person name="Hu M."/>
        </authorList>
    </citation>
    <scope>NUCLEOTIDE SEQUENCE [LARGE SCALE GENOMIC DNA]</scope>
    <source>
        <strain evidence="1 2">BVB16</strain>
    </source>
</reference>
<comment type="caution">
    <text evidence="1">The sequence shown here is derived from an EMBL/GenBank/DDBJ whole genome shotgun (WGS) entry which is preliminary data.</text>
</comment>
<organism evidence="1 2">
    <name type="scientific">Botrytis fragariae</name>
    <dbReference type="NCBI Taxonomy" id="1964551"/>
    <lineage>
        <taxon>Eukaryota</taxon>
        <taxon>Fungi</taxon>
        <taxon>Dikarya</taxon>
        <taxon>Ascomycota</taxon>
        <taxon>Pezizomycotina</taxon>
        <taxon>Leotiomycetes</taxon>
        <taxon>Helotiales</taxon>
        <taxon>Sclerotiniaceae</taxon>
        <taxon>Botrytis</taxon>
    </lineage>
</organism>
<gene>
    <name evidence="1" type="ORF">Bfra_010541</name>
</gene>
<dbReference type="AlphaFoldDB" id="A0A8H6AG43"/>